<sequence length="195" mass="22840">MQERMARLRLSQLKREEDEHMKGAAETGVFQSAFQRSFGSSRTEMNALLYTPSPVRAPVPIVPHFQSSMYRQHQEYAVMRQDQAMPQAHRPLRAPIPPARKLSIRPFNGKELYEGLGSGFLDWGRRFVRQLVLAQMACGINWSEEVKADLLEHYLGGTAERYYHKQLETWWQQQPTLRHVMERLHQTFRTTITQD</sequence>
<protein>
    <submittedName>
        <fullName evidence="1">Uncharacterized protein AlNc14C450G11722</fullName>
    </submittedName>
</protein>
<name>F0WZX9_9STRA</name>
<reference evidence="1" key="2">
    <citation type="submission" date="2011-02" db="EMBL/GenBank/DDBJ databases">
        <authorList>
            <person name="MacLean D."/>
        </authorList>
    </citation>
    <scope>NUCLEOTIDE SEQUENCE</scope>
</reference>
<evidence type="ECO:0000313" key="1">
    <source>
        <dbReference type="EMBL" id="CCA27060.1"/>
    </source>
</evidence>
<proteinExistence type="predicted"/>
<dbReference type="HOGENOM" id="CLU_1398631_0_0_1"/>
<accession>F0WZX9</accession>
<dbReference type="AlphaFoldDB" id="F0WZX9"/>
<gene>
    <name evidence="1" type="primary">AlNc14C450G11722</name>
    <name evidence="1" type="ORF">ALNC14_132040</name>
</gene>
<organism evidence="1">
    <name type="scientific">Albugo laibachii Nc14</name>
    <dbReference type="NCBI Taxonomy" id="890382"/>
    <lineage>
        <taxon>Eukaryota</taxon>
        <taxon>Sar</taxon>
        <taxon>Stramenopiles</taxon>
        <taxon>Oomycota</taxon>
        <taxon>Peronosporomycetes</taxon>
        <taxon>Albuginales</taxon>
        <taxon>Albuginaceae</taxon>
        <taxon>Albugo</taxon>
    </lineage>
</organism>
<dbReference type="EMBL" id="FR824493">
    <property type="protein sequence ID" value="CCA27060.1"/>
    <property type="molecule type" value="Genomic_DNA"/>
</dbReference>
<reference evidence="1" key="1">
    <citation type="journal article" date="2011" name="PLoS Biol.">
        <title>Gene gain and loss during evolution of obligate parasitism in the white rust pathogen of Arabidopsis thaliana.</title>
        <authorList>
            <person name="Kemen E."/>
            <person name="Gardiner A."/>
            <person name="Schultz-Larsen T."/>
            <person name="Kemen A.C."/>
            <person name="Balmuth A.L."/>
            <person name="Robert-Seilaniantz A."/>
            <person name="Bailey K."/>
            <person name="Holub E."/>
            <person name="Studholme D.J."/>
            <person name="Maclean D."/>
            <person name="Jones J.D."/>
        </authorList>
    </citation>
    <scope>NUCLEOTIDE SEQUENCE</scope>
</reference>